<keyword evidence="5 7" id="KW-0863">Zinc-finger</keyword>
<dbReference type="PROSITE" id="PS50010">
    <property type="entry name" value="DH_2"/>
    <property type="match status" value="1"/>
</dbReference>
<evidence type="ECO:0000313" key="11">
    <source>
        <dbReference type="EMBL" id="KAJ5069054.1"/>
    </source>
</evidence>
<dbReference type="GO" id="GO:0005085">
    <property type="term" value="F:guanyl-nucleotide exchange factor activity"/>
    <property type="evidence" value="ECO:0007669"/>
    <property type="project" value="UniProtKB-KW"/>
</dbReference>
<evidence type="ECO:0000256" key="7">
    <source>
        <dbReference type="PROSITE-ProRule" id="PRU00091"/>
    </source>
</evidence>
<feature type="region of interest" description="Disordered" evidence="8">
    <location>
        <begin position="1"/>
        <end position="24"/>
    </location>
</feature>
<dbReference type="InterPro" id="IPR000219">
    <property type="entry name" value="DH_dom"/>
</dbReference>
<keyword evidence="4" id="KW-0479">Metal-binding</keyword>
<dbReference type="CDD" id="cd00065">
    <property type="entry name" value="FYVE_like_SF"/>
    <property type="match status" value="1"/>
</dbReference>
<evidence type="ECO:0000256" key="3">
    <source>
        <dbReference type="ARBA" id="ARBA00022658"/>
    </source>
</evidence>
<dbReference type="Gene3D" id="3.30.40.10">
    <property type="entry name" value="Zinc/RING finger domain, C3HC4 (zinc finger)"/>
    <property type="match status" value="1"/>
</dbReference>
<sequence>MSTNQSKNEKENEKKPRREHTKDNRIRIATKIYKKEKIFQHKLKDLIHYFIHPFENSIKNNESLISKEKFSIIIRNLKEIKIKSEEILKILEETIKKSTEGLKLNDFLLLIIKNLPEYSKYILNNSQAIKELEELKKESKFFTFCQETEKKAGNSFLEYLGMPEHQIFVYQTLITKIKKLTPKENPDFQQIENALIELQKITSKIQKPLNNSNENSIKKERPKVCSVCQNKFTANRKRYRCRKCQKYVCKSCFTHQISLKPNETPVRVCDNCYKISLEQKNESIIPKDDSKKLKDQKLLRRYTVTSSTEIQKENHLKQNQLIKMKQNQLIKMNKN</sequence>
<name>A0A9Q0R6I9_ANAIG</name>
<dbReference type="SMART" id="SM00064">
    <property type="entry name" value="FYVE"/>
    <property type="match status" value="1"/>
</dbReference>
<dbReference type="Pfam" id="PF00621">
    <property type="entry name" value="RhoGEF"/>
    <property type="match status" value="1"/>
</dbReference>
<dbReference type="PANTHER" id="PTHR12673:SF263">
    <property type="entry name" value="PLECKSTRIN DOMAIN-CONTAINING PROTEIN"/>
    <property type="match status" value="1"/>
</dbReference>
<dbReference type="InterPro" id="IPR051092">
    <property type="entry name" value="FYVE_RhoGEF_PH"/>
</dbReference>
<dbReference type="AlphaFoldDB" id="A0A9Q0R6I9"/>
<dbReference type="Pfam" id="PF01363">
    <property type="entry name" value="FYVE"/>
    <property type="match status" value="1"/>
</dbReference>
<keyword evidence="3" id="KW-0344">Guanine-nucleotide releasing factor</keyword>
<dbReference type="GO" id="GO:0005737">
    <property type="term" value="C:cytoplasm"/>
    <property type="evidence" value="ECO:0007669"/>
    <property type="project" value="UniProtKB-SubCell"/>
</dbReference>
<keyword evidence="2" id="KW-0963">Cytoplasm</keyword>
<organism evidence="11 12">
    <name type="scientific">Anaeramoeba ignava</name>
    <name type="common">Anaerobic marine amoeba</name>
    <dbReference type="NCBI Taxonomy" id="1746090"/>
    <lineage>
        <taxon>Eukaryota</taxon>
        <taxon>Metamonada</taxon>
        <taxon>Anaeramoebidae</taxon>
        <taxon>Anaeramoeba</taxon>
    </lineage>
</organism>
<dbReference type="InterPro" id="IPR017455">
    <property type="entry name" value="Znf_FYVE-rel"/>
</dbReference>
<evidence type="ECO:0000259" key="9">
    <source>
        <dbReference type="PROSITE" id="PS50010"/>
    </source>
</evidence>
<evidence type="ECO:0000259" key="10">
    <source>
        <dbReference type="PROSITE" id="PS50178"/>
    </source>
</evidence>
<dbReference type="GO" id="GO:0008270">
    <property type="term" value="F:zinc ion binding"/>
    <property type="evidence" value="ECO:0007669"/>
    <property type="project" value="UniProtKB-KW"/>
</dbReference>
<keyword evidence="12" id="KW-1185">Reference proteome</keyword>
<dbReference type="PANTHER" id="PTHR12673">
    <property type="entry name" value="FACIOGENITAL DYSPLASIA PROTEIN"/>
    <property type="match status" value="1"/>
</dbReference>
<proteinExistence type="predicted"/>
<evidence type="ECO:0000313" key="12">
    <source>
        <dbReference type="Proteomes" id="UP001149090"/>
    </source>
</evidence>
<evidence type="ECO:0000256" key="6">
    <source>
        <dbReference type="ARBA" id="ARBA00022833"/>
    </source>
</evidence>
<accession>A0A9Q0R6I9</accession>
<feature type="compositionally biased region" description="Basic and acidic residues" evidence="8">
    <location>
        <begin position="7"/>
        <end position="24"/>
    </location>
</feature>
<evidence type="ECO:0000256" key="1">
    <source>
        <dbReference type="ARBA" id="ARBA00004496"/>
    </source>
</evidence>
<keyword evidence="6" id="KW-0862">Zinc</keyword>
<dbReference type="InterPro" id="IPR011011">
    <property type="entry name" value="Znf_FYVE_PHD"/>
</dbReference>
<comment type="subcellular location">
    <subcellularLocation>
        <location evidence="1">Cytoplasm</location>
    </subcellularLocation>
</comment>
<dbReference type="InterPro" id="IPR013083">
    <property type="entry name" value="Znf_RING/FYVE/PHD"/>
</dbReference>
<dbReference type="PROSITE" id="PS50178">
    <property type="entry name" value="ZF_FYVE"/>
    <property type="match status" value="1"/>
</dbReference>
<protein>
    <recommendedName>
        <fullName evidence="13">FYVE-type domain-containing protein</fullName>
    </recommendedName>
</protein>
<evidence type="ECO:0000256" key="2">
    <source>
        <dbReference type="ARBA" id="ARBA00022490"/>
    </source>
</evidence>
<dbReference type="Proteomes" id="UP001149090">
    <property type="component" value="Unassembled WGS sequence"/>
</dbReference>
<dbReference type="SUPFAM" id="SSF48065">
    <property type="entry name" value="DBL homology domain (DH-domain)"/>
    <property type="match status" value="1"/>
</dbReference>
<dbReference type="SUPFAM" id="SSF57903">
    <property type="entry name" value="FYVE/PHD zinc finger"/>
    <property type="match status" value="1"/>
</dbReference>
<dbReference type="EMBL" id="JAPDFW010000109">
    <property type="protein sequence ID" value="KAJ5069054.1"/>
    <property type="molecule type" value="Genomic_DNA"/>
</dbReference>
<evidence type="ECO:0008006" key="13">
    <source>
        <dbReference type="Google" id="ProtNLM"/>
    </source>
</evidence>
<evidence type="ECO:0000256" key="4">
    <source>
        <dbReference type="ARBA" id="ARBA00022723"/>
    </source>
</evidence>
<feature type="domain" description="DH" evidence="9">
    <location>
        <begin position="24"/>
        <end position="208"/>
    </location>
</feature>
<dbReference type="InterPro" id="IPR000306">
    <property type="entry name" value="Znf_FYVE"/>
</dbReference>
<dbReference type="InterPro" id="IPR035899">
    <property type="entry name" value="DBL_dom_sf"/>
</dbReference>
<reference evidence="11" key="1">
    <citation type="submission" date="2022-10" db="EMBL/GenBank/DDBJ databases">
        <title>Novel sulphate-reducing endosymbionts in the free-living metamonad Anaeramoeba.</title>
        <authorList>
            <person name="Jerlstrom-Hultqvist J."/>
            <person name="Cepicka I."/>
            <person name="Gallot-Lavallee L."/>
            <person name="Salas-Leiva D."/>
            <person name="Curtis B.A."/>
            <person name="Zahonova K."/>
            <person name="Pipaliya S."/>
            <person name="Dacks J."/>
            <person name="Roger A.J."/>
        </authorList>
    </citation>
    <scope>NUCLEOTIDE SEQUENCE</scope>
    <source>
        <strain evidence="11">BMAN</strain>
    </source>
</reference>
<evidence type="ECO:0000256" key="5">
    <source>
        <dbReference type="ARBA" id="ARBA00022771"/>
    </source>
</evidence>
<evidence type="ECO:0000256" key="8">
    <source>
        <dbReference type="SAM" id="MobiDB-lite"/>
    </source>
</evidence>
<comment type="caution">
    <text evidence="11">The sequence shown here is derived from an EMBL/GenBank/DDBJ whole genome shotgun (WGS) entry which is preliminary data.</text>
</comment>
<gene>
    <name evidence="11" type="ORF">M0811_11954</name>
</gene>
<dbReference type="Gene3D" id="1.20.900.10">
    <property type="entry name" value="Dbl homology (DH) domain"/>
    <property type="match status" value="1"/>
</dbReference>
<feature type="domain" description="FYVE-type" evidence="10">
    <location>
        <begin position="219"/>
        <end position="274"/>
    </location>
</feature>
<dbReference type="SMART" id="SM00325">
    <property type="entry name" value="RhoGEF"/>
    <property type="match status" value="1"/>
</dbReference>